<feature type="transmembrane region" description="Helical" evidence="7">
    <location>
        <begin position="153"/>
        <end position="173"/>
    </location>
</feature>
<keyword evidence="4 7" id="KW-0472">Membrane</keyword>
<dbReference type="PROSITE" id="PS50850">
    <property type="entry name" value="MFS"/>
    <property type="match status" value="1"/>
</dbReference>
<accession>A0A310SD35</accession>
<comment type="subcellular location">
    <subcellularLocation>
        <location evidence="1">Membrane</location>
        <topology evidence="1">Multi-pass membrane protein</topology>
    </subcellularLocation>
</comment>
<reference evidence="9 10" key="1">
    <citation type="submission" date="2015-07" db="EMBL/GenBank/DDBJ databases">
        <title>The genome of Eufriesea mexicana.</title>
        <authorList>
            <person name="Pan H."/>
            <person name="Kapheim K."/>
        </authorList>
    </citation>
    <scope>NUCLEOTIDE SEQUENCE [LARGE SCALE GENOMIC DNA]</scope>
    <source>
        <strain evidence="9">0111107269</strain>
        <tissue evidence="9">Whole body</tissue>
    </source>
</reference>
<feature type="region of interest" description="Disordered" evidence="6">
    <location>
        <begin position="1"/>
        <end position="22"/>
    </location>
</feature>
<keyword evidence="2 7" id="KW-0812">Transmembrane</keyword>
<evidence type="ECO:0000313" key="10">
    <source>
        <dbReference type="Proteomes" id="UP000250275"/>
    </source>
</evidence>
<feature type="transmembrane region" description="Helical" evidence="7">
    <location>
        <begin position="76"/>
        <end position="104"/>
    </location>
</feature>
<dbReference type="GO" id="GO:0016020">
    <property type="term" value="C:membrane"/>
    <property type="evidence" value="ECO:0007669"/>
    <property type="project" value="UniProtKB-SubCell"/>
</dbReference>
<evidence type="ECO:0000256" key="7">
    <source>
        <dbReference type="SAM" id="Phobius"/>
    </source>
</evidence>
<evidence type="ECO:0000313" key="9">
    <source>
        <dbReference type="EMBL" id="OAD54987.1"/>
    </source>
</evidence>
<dbReference type="InterPro" id="IPR036259">
    <property type="entry name" value="MFS_trans_sf"/>
</dbReference>
<evidence type="ECO:0000256" key="2">
    <source>
        <dbReference type="ARBA" id="ARBA00022692"/>
    </source>
</evidence>
<proteinExistence type="predicted"/>
<keyword evidence="10" id="KW-1185">Reference proteome</keyword>
<evidence type="ECO:0000256" key="1">
    <source>
        <dbReference type="ARBA" id="ARBA00004141"/>
    </source>
</evidence>
<dbReference type="EMBL" id="KQ763581">
    <property type="protein sequence ID" value="OAD54987.1"/>
    <property type="molecule type" value="Genomic_DNA"/>
</dbReference>
<dbReference type="PANTHER" id="PTHR48021:SF89">
    <property type="entry name" value="FI02132P-RELATED"/>
    <property type="match status" value="1"/>
</dbReference>
<dbReference type="PRINTS" id="PR00171">
    <property type="entry name" value="SUGRTRNSPORT"/>
</dbReference>
<feature type="transmembrane region" description="Helical" evidence="7">
    <location>
        <begin position="440"/>
        <end position="464"/>
    </location>
</feature>
<dbReference type="InterPro" id="IPR020846">
    <property type="entry name" value="MFS_dom"/>
</dbReference>
<evidence type="ECO:0000256" key="6">
    <source>
        <dbReference type="SAM" id="MobiDB-lite"/>
    </source>
</evidence>
<dbReference type="InterPro" id="IPR005828">
    <property type="entry name" value="MFS_sugar_transport-like"/>
</dbReference>
<dbReference type="PANTHER" id="PTHR48021">
    <property type="match status" value="1"/>
</dbReference>
<feature type="transmembrane region" description="Helical" evidence="7">
    <location>
        <begin position="258"/>
        <end position="278"/>
    </location>
</feature>
<dbReference type="AlphaFoldDB" id="A0A310SD35"/>
<feature type="domain" description="Major facilitator superfamily (MFS) profile" evidence="8">
    <location>
        <begin position="80"/>
        <end position="531"/>
    </location>
</feature>
<feature type="transmembrane region" description="Helical" evidence="7">
    <location>
        <begin position="213"/>
        <end position="234"/>
    </location>
</feature>
<sequence length="567" mass="62504">MFRYPLEIGSSSVKEEEEKNREEIKGRRDVCKGTIKYAEMSIKNEQNSTNGHVLGCSDTKMDIDEDEEKRRERKGVVYQIIMSLVANSSVLGPSMAFGYSAVALGPLMAPTSDVKIDSGQGNWIGQYLPTATALGIPLGCIVSSFSMRHGRKLSLLITSIVSIVGWMVIYLAGTYEQILVGRIISGIATGTASVPATVYSAEVASPIWRSTMVTWTSITIAVGILTVYVFGYAFKINERTGMQEATHDLSFSKDNWRMVALMCALFPVVSVVLTLAVVPETPIWLRDRGRLDEALQVLKRFHGIPKHVPPPSKLCQELKPRPQRKKQNLMKHLLKRNAMVPFAIMLSYFFFQQFSGIFVVVYYAVDIVQSAGVTIDPNLGAVLIGVTRLLGSILVACVSGKYGRRKSSIVSGLAMTIFMGILSAYLLLQDRGYTINDGGLIPVMCILMYIFGSALGFMVIPFAMVSEVYPAKVKEVLTGVTSCITFIFSSITVKTYPDMEAAMGRHGVFIFFMLMSFLGTLFVAFFLPETKGKSLREIEDMFSRRKAADDDSEEKSMMDVKNGTAGA</sequence>
<dbReference type="Pfam" id="PF00083">
    <property type="entry name" value="Sugar_tr"/>
    <property type="match status" value="1"/>
</dbReference>
<feature type="compositionally biased region" description="Basic and acidic residues" evidence="6">
    <location>
        <begin position="13"/>
        <end position="22"/>
    </location>
</feature>
<feature type="transmembrane region" description="Helical" evidence="7">
    <location>
        <begin position="124"/>
        <end position="146"/>
    </location>
</feature>
<feature type="transmembrane region" description="Helical" evidence="7">
    <location>
        <begin position="508"/>
        <end position="527"/>
    </location>
</feature>
<protein>
    <submittedName>
        <fullName evidence="9">Facilitated trehalose transporter Tret1-2 like protein</fullName>
    </submittedName>
</protein>
<dbReference type="Proteomes" id="UP000250275">
    <property type="component" value="Unassembled WGS sequence"/>
</dbReference>
<evidence type="ECO:0000256" key="4">
    <source>
        <dbReference type="ARBA" id="ARBA00023136"/>
    </source>
</evidence>
<keyword evidence="5" id="KW-0325">Glycoprotein</keyword>
<dbReference type="GO" id="GO:0022857">
    <property type="term" value="F:transmembrane transporter activity"/>
    <property type="evidence" value="ECO:0007669"/>
    <property type="project" value="InterPro"/>
</dbReference>
<dbReference type="InterPro" id="IPR005829">
    <property type="entry name" value="Sugar_transporter_CS"/>
</dbReference>
<gene>
    <name evidence="9" type="ORF">WN48_05867</name>
</gene>
<keyword evidence="3 7" id="KW-1133">Transmembrane helix</keyword>
<dbReference type="InterPro" id="IPR003663">
    <property type="entry name" value="Sugar/inositol_transpt"/>
</dbReference>
<name>A0A310SD35_9HYME</name>
<feature type="transmembrane region" description="Helical" evidence="7">
    <location>
        <begin position="377"/>
        <end position="397"/>
    </location>
</feature>
<feature type="transmembrane region" description="Helical" evidence="7">
    <location>
        <begin position="340"/>
        <end position="365"/>
    </location>
</feature>
<evidence type="ECO:0000259" key="8">
    <source>
        <dbReference type="PROSITE" id="PS50850"/>
    </source>
</evidence>
<dbReference type="OrthoDB" id="6612291at2759"/>
<dbReference type="FunFam" id="1.20.1250.20:FF:000249">
    <property type="entry name" value="facilitated trehalose transporter Tret1"/>
    <property type="match status" value="1"/>
</dbReference>
<feature type="compositionally biased region" description="Basic and acidic residues" evidence="6">
    <location>
        <begin position="544"/>
        <end position="558"/>
    </location>
</feature>
<dbReference type="Gene3D" id="1.20.1250.20">
    <property type="entry name" value="MFS general substrate transporter like domains"/>
    <property type="match status" value="1"/>
</dbReference>
<dbReference type="InterPro" id="IPR050549">
    <property type="entry name" value="MFS_Trehalose_Transporter"/>
</dbReference>
<feature type="transmembrane region" description="Helical" evidence="7">
    <location>
        <begin position="476"/>
        <end position="496"/>
    </location>
</feature>
<feature type="region of interest" description="Disordered" evidence="6">
    <location>
        <begin position="544"/>
        <end position="567"/>
    </location>
</feature>
<feature type="transmembrane region" description="Helical" evidence="7">
    <location>
        <begin position="409"/>
        <end position="428"/>
    </location>
</feature>
<dbReference type="SUPFAM" id="SSF103473">
    <property type="entry name" value="MFS general substrate transporter"/>
    <property type="match status" value="1"/>
</dbReference>
<feature type="transmembrane region" description="Helical" evidence="7">
    <location>
        <begin position="179"/>
        <end position="201"/>
    </location>
</feature>
<evidence type="ECO:0000256" key="3">
    <source>
        <dbReference type="ARBA" id="ARBA00022989"/>
    </source>
</evidence>
<evidence type="ECO:0000256" key="5">
    <source>
        <dbReference type="ARBA" id="ARBA00023180"/>
    </source>
</evidence>
<organism evidence="9 10">
    <name type="scientific">Eufriesea mexicana</name>
    <dbReference type="NCBI Taxonomy" id="516756"/>
    <lineage>
        <taxon>Eukaryota</taxon>
        <taxon>Metazoa</taxon>
        <taxon>Ecdysozoa</taxon>
        <taxon>Arthropoda</taxon>
        <taxon>Hexapoda</taxon>
        <taxon>Insecta</taxon>
        <taxon>Pterygota</taxon>
        <taxon>Neoptera</taxon>
        <taxon>Endopterygota</taxon>
        <taxon>Hymenoptera</taxon>
        <taxon>Apocrita</taxon>
        <taxon>Aculeata</taxon>
        <taxon>Apoidea</taxon>
        <taxon>Anthophila</taxon>
        <taxon>Apidae</taxon>
        <taxon>Eufriesea</taxon>
    </lineage>
</organism>
<dbReference type="PROSITE" id="PS00217">
    <property type="entry name" value="SUGAR_TRANSPORT_2"/>
    <property type="match status" value="1"/>
</dbReference>